<evidence type="ECO:0000313" key="3">
    <source>
        <dbReference type="Proteomes" id="UP000009168"/>
    </source>
</evidence>
<feature type="transmembrane region" description="Helical" evidence="1">
    <location>
        <begin position="281"/>
        <end position="301"/>
    </location>
</feature>
<accession>I7M8F6</accession>
<keyword evidence="3" id="KW-1185">Reference proteome</keyword>
<dbReference type="GeneID" id="7829782"/>
<gene>
    <name evidence="2" type="ORF">TTHERM_00283770</name>
</gene>
<dbReference type="RefSeq" id="XP_001018233.1">
    <property type="nucleotide sequence ID" value="XM_001018233.2"/>
</dbReference>
<dbReference type="HOGENOM" id="CLU_675267_0_0_1"/>
<reference evidence="3" key="1">
    <citation type="journal article" date="2006" name="PLoS Biol.">
        <title>Macronuclear genome sequence of the ciliate Tetrahymena thermophila, a model eukaryote.</title>
        <authorList>
            <person name="Eisen J.A."/>
            <person name="Coyne R.S."/>
            <person name="Wu M."/>
            <person name="Wu D."/>
            <person name="Thiagarajan M."/>
            <person name="Wortman J.R."/>
            <person name="Badger J.H."/>
            <person name="Ren Q."/>
            <person name="Amedeo P."/>
            <person name="Jones K.M."/>
            <person name="Tallon L.J."/>
            <person name="Delcher A.L."/>
            <person name="Salzberg S.L."/>
            <person name="Silva J.C."/>
            <person name="Haas B.J."/>
            <person name="Majoros W.H."/>
            <person name="Farzad M."/>
            <person name="Carlton J.M."/>
            <person name="Smith R.K. Jr."/>
            <person name="Garg J."/>
            <person name="Pearlman R.E."/>
            <person name="Karrer K.M."/>
            <person name="Sun L."/>
            <person name="Manning G."/>
            <person name="Elde N.C."/>
            <person name="Turkewitz A.P."/>
            <person name="Asai D.J."/>
            <person name="Wilkes D.E."/>
            <person name="Wang Y."/>
            <person name="Cai H."/>
            <person name="Collins K."/>
            <person name="Stewart B.A."/>
            <person name="Lee S.R."/>
            <person name="Wilamowska K."/>
            <person name="Weinberg Z."/>
            <person name="Ruzzo W.L."/>
            <person name="Wloga D."/>
            <person name="Gaertig J."/>
            <person name="Frankel J."/>
            <person name="Tsao C.-C."/>
            <person name="Gorovsky M.A."/>
            <person name="Keeling P.J."/>
            <person name="Waller R.F."/>
            <person name="Patron N.J."/>
            <person name="Cherry J.M."/>
            <person name="Stover N.A."/>
            <person name="Krieger C.J."/>
            <person name="del Toro C."/>
            <person name="Ryder H.F."/>
            <person name="Williamson S.C."/>
            <person name="Barbeau R.A."/>
            <person name="Hamilton E.P."/>
            <person name="Orias E."/>
        </authorList>
    </citation>
    <scope>NUCLEOTIDE SEQUENCE [LARGE SCALE GENOMIC DNA]</scope>
    <source>
        <strain evidence="3">SB210</strain>
    </source>
</reference>
<keyword evidence="1" id="KW-1133">Transmembrane helix</keyword>
<name>I7M8F6_TETTS</name>
<dbReference type="KEGG" id="tet:TTHERM_00283770"/>
<dbReference type="EMBL" id="GG662656">
    <property type="protein sequence ID" value="EAR97988.1"/>
    <property type="molecule type" value="Genomic_DNA"/>
</dbReference>
<sequence>MQYDRKDIENNPDNLIVMDDDTHDLKPQQDKNQNIGYIPSGQPVQEEDNQLKQNAKNQYQGNQNNWNYGNNNYYGVGLQVENLTLEPKQPYQNFYSPFQSSFQPLNQKPNGQVQGTQINQFGMPAPYAGGFYGSDNQGGMVMPGIPVQVAEQPQINQNIAGLGQNAIVVIDGDQQIRQQLIFRIRKNTKWFTGCNACFTILLVINLLNKISLYNSSDDSSSSDKSSTGFGSINNNSNDGDSPNNLLRASAVISIIEYILWFIFIILAIHGLTSSKLHFVRYYIKGLILCICMEILANILIFAGFGDQSGVKKVSYVIIFILTLLILYSFIKNAKNLLFDIEQYKTKFGGNPISDQLQPAVPPVGVYNQQMVNANMNNNYIQNPQQVQQRYQYENGNGINQYNNHGARL</sequence>
<dbReference type="Proteomes" id="UP000009168">
    <property type="component" value="Unassembled WGS sequence"/>
</dbReference>
<protein>
    <submittedName>
        <fullName evidence="2">Transmembrane protein, putative</fullName>
    </submittedName>
</protein>
<organism evidence="2 3">
    <name type="scientific">Tetrahymena thermophila (strain SB210)</name>
    <dbReference type="NCBI Taxonomy" id="312017"/>
    <lineage>
        <taxon>Eukaryota</taxon>
        <taxon>Sar</taxon>
        <taxon>Alveolata</taxon>
        <taxon>Ciliophora</taxon>
        <taxon>Intramacronucleata</taxon>
        <taxon>Oligohymenophorea</taxon>
        <taxon>Hymenostomatida</taxon>
        <taxon>Tetrahymenina</taxon>
        <taxon>Tetrahymenidae</taxon>
        <taxon>Tetrahymena</taxon>
    </lineage>
</organism>
<feature type="transmembrane region" description="Helical" evidence="1">
    <location>
        <begin position="313"/>
        <end position="330"/>
    </location>
</feature>
<proteinExistence type="predicted"/>
<feature type="transmembrane region" description="Helical" evidence="1">
    <location>
        <begin position="245"/>
        <end position="269"/>
    </location>
</feature>
<evidence type="ECO:0000313" key="2">
    <source>
        <dbReference type="EMBL" id="EAR97988.1"/>
    </source>
</evidence>
<feature type="transmembrane region" description="Helical" evidence="1">
    <location>
        <begin position="190"/>
        <end position="207"/>
    </location>
</feature>
<dbReference type="AlphaFoldDB" id="I7M8F6"/>
<keyword evidence="1 2" id="KW-0812">Transmembrane</keyword>
<keyword evidence="1" id="KW-0472">Membrane</keyword>
<evidence type="ECO:0000256" key="1">
    <source>
        <dbReference type="SAM" id="Phobius"/>
    </source>
</evidence>
<dbReference type="InParanoid" id="I7M8F6"/>